<dbReference type="GO" id="GO:0055085">
    <property type="term" value="P:transmembrane transport"/>
    <property type="evidence" value="ECO:0007669"/>
    <property type="project" value="InterPro"/>
</dbReference>
<evidence type="ECO:0000256" key="1">
    <source>
        <dbReference type="ARBA" id="ARBA00008520"/>
    </source>
</evidence>
<dbReference type="PANTHER" id="PTHR43649">
    <property type="entry name" value="ARABINOSE-BINDING PROTEIN-RELATED"/>
    <property type="match status" value="1"/>
</dbReference>
<reference evidence="6 7" key="1">
    <citation type="submission" date="2019-07" db="EMBL/GenBank/DDBJ databases">
        <title>Whole genome shotgun sequence of Alkalibacterium kapii NBRC 103247.</title>
        <authorList>
            <person name="Hosoyama A."/>
            <person name="Uohara A."/>
            <person name="Ohji S."/>
            <person name="Ichikawa N."/>
        </authorList>
    </citation>
    <scope>NUCLEOTIDE SEQUENCE [LARGE SCALE GENOMIC DNA]</scope>
    <source>
        <strain evidence="6 7">NBRC 103247</strain>
    </source>
</reference>
<feature type="region of interest" description="Disordered" evidence="4">
    <location>
        <begin position="30"/>
        <end position="51"/>
    </location>
</feature>
<dbReference type="PROSITE" id="PS51257">
    <property type="entry name" value="PROKAR_LIPOPROTEIN"/>
    <property type="match status" value="1"/>
</dbReference>
<dbReference type="InterPro" id="IPR050490">
    <property type="entry name" value="Bact_solute-bd_prot1"/>
</dbReference>
<evidence type="ECO:0000256" key="4">
    <source>
        <dbReference type="SAM" id="MobiDB-lite"/>
    </source>
</evidence>
<dbReference type="Proteomes" id="UP000321662">
    <property type="component" value="Unassembled WGS sequence"/>
</dbReference>
<dbReference type="EMBL" id="BJUY01000002">
    <property type="protein sequence ID" value="GEK90580.1"/>
    <property type="molecule type" value="Genomic_DNA"/>
</dbReference>
<evidence type="ECO:0000256" key="5">
    <source>
        <dbReference type="SAM" id="SignalP"/>
    </source>
</evidence>
<sequence>MGTFEWKKYIKRGIMLSSIPLVLAACADDTESDTTSGEDPSANDTGDSGNGGEVAELEFWSFWGSGSRRETIEAIIEDFNSEHDNINVEHVYQPWGDIWTKALAAIAGGNAPDVIVQDINSVRQRAEAEQATNLEEYIEDESFSEKFYPQLWDTVLYEDEAYGVPFNTDTQVIFYNKDAFEEAGLDPENPPATWAELEDAARALDIESGDGYEQIGFYPRWNIGPDVWTLNADEGVSWFDDEGNVEINTPEKVAALEWMLEWQDYYGRDTINQYEAEFGSGVADPFISGLVAMRGQNLNYYVNLQENAPDDLDFGVFRLPEYEEGSGHWTWGGGFVLEIPENTDNPEESFEFIKYLTSTEVQERFGMNSFDIMANIEANENLTTHPELGERGLEMYQMAEKSLEKTVITPVPLTAPDYIPLVNTQIDAAFLGELTAQEALDAAQESVENLVEQNQ</sequence>
<keyword evidence="3 5" id="KW-0732">Signal</keyword>
<dbReference type="AlphaFoldDB" id="A0A511AQU8"/>
<comment type="caution">
    <text evidence="6">The sequence shown here is derived from an EMBL/GenBank/DDBJ whole genome shotgun (WGS) entry which is preliminary data.</text>
</comment>
<dbReference type="Pfam" id="PF01547">
    <property type="entry name" value="SBP_bac_1"/>
    <property type="match status" value="1"/>
</dbReference>
<dbReference type="PANTHER" id="PTHR43649:SF12">
    <property type="entry name" value="DIACETYLCHITOBIOSE BINDING PROTEIN DASA"/>
    <property type="match status" value="1"/>
</dbReference>
<evidence type="ECO:0000256" key="3">
    <source>
        <dbReference type="ARBA" id="ARBA00022729"/>
    </source>
</evidence>
<organism evidence="6 7">
    <name type="scientific">Alkalibacterium kapii</name>
    <dbReference type="NCBI Taxonomy" id="426704"/>
    <lineage>
        <taxon>Bacteria</taxon>
        <taxon>Bacillati</taxon>
        <taxon>Bacillota</taxon>
        <taxon>Bacilli</taxon>
        <taxon>Lactobacillales</taxon>
        <taxon>Carnobacteriaceae</taxon>
        <taxon>Alkalibacterium</taxon>
    </lineage>
</organism>
<evidence type="ECO:0000256" key="2">
    <source>
        <dbReference type="ARBA" id="ARBA00022448"/>
    </source>
</evidence>
<evidence type="ECO:0000313" key="7">
    <source>
        <dbReference type="Proteomes" id="UP000321662"/>
    </source>
</evidence>
<dbReference type="Gene3D" id="3.40.190.10">
    <property type="entry name" value="Periplasmic binding protein-like II"/>
    <property type="match status" value="1"/>
</dbReference>
<evidence type="ECO:0000313" key="6">
    <source>
        <dbReference type="EMBL" id="GEK90580.1"/>
    </source>
</evidence>
<comment type="similarity">
    <text evidence="1">Belongs to the bacterial solute-binding protein 1 family.</text>
</comment>
<dbReference type="InterPro" id="IPR006059">
    <property type="entry name" value="SBP"/>
</dbReference>
<dbReference type="CDD" id="cd14748">
    <property type="entry name" value="PBP2_UgpB"/>
    <property type="match status" value="1"/>
</dbReference>
<dbReference type="SUPFAM" id="SSF53850">
    <property type="entry name" value="Periplasmic binding protein-like II"/>
    <property type="match status" value="1"/>
</dbReference>
<feature type="chain" id="PRO_5021788274" evidence="5">
    <location>
        <begin position="28"/>
        <end position="455"/>
    </location>
</feature>
<name>A0A511AQU8_9LACT</name>
<protein>
    <submittedName>
        <fullName evidence="6">ABC transporter substrate-binding protein</fullName>
    </submittedName>
</protein>
<accession>A0A511AQU8</accession>
<feature type="signal peptide" evidence="5">
    <location>
        <begin position="1"/>
        <end position="27"/>
    </location>
</feature>
<dbReference type="PROSITE" id="PS01037">
    <property type="entry name" value="SBP_BACTERIAL_1"/>
    <property type="match status" value="1"/>
</dbReference>
<gene>
    <name evidence="6" type="ORF">AKA01nite_02020</name>
</gene>
<proteinExistence type="inferred from homology"/>
<keyword evidence="7" id="KW-1185">Reference proteome</keyword>
<keyword evidence="2" id="KW-0813">Transport</keyword>
<dbReference type="InterPro" id="IPR006061">
    <property type="entry name" value="SBP_1_CS"/>
</dbReference>